<gene>
    <name evidence="3" type="ORF">HUO12_02360</name>
</gene>
<dbReference type="InterPro" id="IPR036259">
    <property type="entry name" value="MFS_trans_sf"/>
</dbReference>
<dbReference type="AlphaFoldDB" id="A0A850H7A5"/>
<evidence type="ECO:0000313" key="4">
    <source>
        <dbReference type="Proteomes" id="UP000546031"/>
    </source>
</evidence>
<feature type="transmembrane region" description="Helical" evidence="2">
    <location>
        <begin position="103"/>
        <end position="123"/>
    </location>
</feature>
<evidence type="ECO:0000256" key="1">
    <source>
        <dbReference type="SAM" id="MobiDB-lite"/>
    </source>
</evidence>
<comment type="caution">
    <text evidence="3">The sequence shown here is derived from an EMBL/GenBank/DDBJ whole genome shotgun (WGS) entry which is preliminary data.</text>
</comment>
<dbReference type="RefSeq" id="WP_176272082.1">
    <property type="nucleotide sequence ID" value="NZ_JABWTA010000001.1"/>
</dbReference>
<dbReference type="EMBL" id="JABWTA010000001">
    <property type="protein sequence ID" value="NVE93733.1"/>
    <property type="molecule type" value="Genomic_DNA"/>
</dbReference>
<feature type="compositionally biased region" description="Basic and acidic residues" evidence="1">
    <location>
        <begin position="20"/>
        <end position="35"/>
    </location>
</feature>
<dbReference type="SUPFAM" id="SSF103473">
    <property type="entry name" value="MFS general substrate transporter"/>
    <property type="match status" value="1"/>
</dbReference>
<organism evidence="3 4">
    <name type="scientific">Altererythrobacter lutimaris</name>
    <dbReference type="NCBI Taxonomy" id="2743979"/>
    <lineage>
        <taxon>Bacteria</taxon>
        <taxon>Pseudomonadati</taxon>
        <taxon>Pseudomonadota</taxon>
        <taxon>Alphaproteobacteria</taxon>
        <taxon>Sphingomonadales</taxon>
        <taxon>Erythrobacteraceae</taxon>
        <taxon>Altererythrobacter</taxon>
    </lineage>
</organism>
<protein>
    <submittedName>
        <fullName evidence="3">Phage holin family protein</fullName>
    </submittedName>
</protein>
<keyword evidence="2" id="KW-1133">Transmembrane helix</keyword>
<dbReference type="Pfam" id="PF07332">
    <property type="entry name" value="Phage_holin_3_6"/>
    <property type="match status" value="1"/>
</dbReference>
<dbReference type="Proteomes" id="UP000546031">
    <property type="component" value="Unassembled WGS sequence"/>
</dbReference>
<dbReference type="InterPro" id="IPR009937">
    <property type="entry name" value="Phage_holin_3_6"/>
</dbReference>
<keyword evidence="2" id="KW-0812">Transmembrane</keyword>
<evidence type="ECO:0000313" key="3">
    <source>
        <dbReference type="EMBL" id="NVE93733.1"/>
    </source>
</evidence>
<feature type="transmembrane region" description="Helical" evidence="2">
    <location>
        <begin position="70"/>
        <end position="97"/>
    </location>
</feature>
<name>A0A850H7A5_9SPHN</name>
<reference evidence="3 4" key="1">
    <citation type="submission" date="2020-06" db="EMBL/GenBank/DDBJ databases">
        <title>Altererythrobacter lutimaris sp. nov., a marine bacterium isolated from a tidal flat.</title>
        <authorList>
            <person name="Kim D."/>
            <person name="Yoo Y."/>
            <person name="Kim J.-J."/>
        </authorList>
    </citation>
    <scope>NUCLEOTIDE SEQUENCE [LARGE SCALE GENOMIC DNA]</scope>
    <source>
        <strain evidence="3 4">JGD-16</strain>
    </source>
</reference>
<feature type="region of interest" description="Disordered" evidence="1">
    <location>
        <begin position="1"/>
        <end position="36"/>
    </location>
</feature>
<keyword evidence="2" id="KW-0472">Membrane</keyword>
<keyword evidence="4" id="KW-1185">Reference proteome</keyword>
<accession>A0A850H7A5</accession>
<proteinExistence type="predicted"/>
<sequence length="141" mass="14955">MREDDAPGENAPSAEDEFEEALRGDEESPERKPGLSDEVLALIADGRTYAEAEFAFQKSRLSYSAQQGKSAAISVLAALAFLHLALIALVVGAVIALTPYLTALGATAAVVGVLLLATLIVLLKARRRARNIADAFSEDEQ</sequence>
<evidence type="ECO:0000256" key="2">
    <source>
        <dbReference type="SAM" id="Phobius"/>
    </source>
</evidence>